<dbReference type="Proteomes" id="UP000814128">
    <property type="component" value="Unassembled WGS sequence"/>
</dbReference>
<comment type="caution">
    <text evidence="1">The sequence shown here is derived from an EMBL/GenBank/DDBJ whole genome shotgun (WGS) entry which is preliminary data.</text>
</comment>
<evidence type="ECO:0000313" key="1">
    <source>
        <dbReference type="EMBL" id="KAI0031148.1"/>
    </source>
</evidence>
<name>A0ACB8QHH8_9AGAM</name>
<protein>
    <submittedName>
        <fullName evidence="1">Uncharacterized protein</fullName>
    </submittedName>
</protein>
<sequence length="438" mass="45326">MSTASSIPSAAPTSAPTTSNAPTSSAQQQSTPASSQSQPASSSPASSLVQSVSQRIVHECRIVLVQHTCFVLSVECTSVLVEYSSTVILVFGPAFILSFPTSFLHAASVLKPTHFVECSSFKTTFSSTVFVQTTESNGVATSFAPSVVTSLVQSTQSNGNVVTATVIVANPTTAADQGGSGSQFFRNRGAVAGVFLVVGLAAAAILLFLFFFVRRRRRQRRIEHDTAVSATLAAAGYNRAPIDDEDLGPPMSQSGPGVLGSLASQPTLPTDEELGVGGSGPVFDPYASFPGERPSTTGYTGLPTQPSPPPGAAAPSGPRSRSHHPSYSAGSYEPLLANMASADSPEPESPAPPTVPPRNPKRAQDAAAREASASHEGHEEDEAQASSSSEPDARLNPDLAERGGGKASPELRDDVDYSRPVLGVRNVPDDNIPPGTAL</sequence>
<gene>
    <name evidence="1" type="ORF">K488DRAFT_71630</name>
</gene>
<reference evidence="1" key="1">
    <citation type="submission" date="2021-02" db="EMBL/GenBank/DDBJ databases">
        <authorList>
            <consortium name="DOE Joint Genome Institute"/>
            <person name="Ahrendt S."/>
            <person name="Looney B.P."/>
            <person name="Miyauchi S."/>
            <person name="Morin E."/>
            <person name="Drula E."/>
            <person name="Courty P.E."/>
            <person name="Chicoki N."/>
            <person name="Fauchery L."/>
            <person name="Kohler A."/>
            <person name="Kuo A."/>
            <person name="Labutti K."/>
            <person name="Pangilinan J."/>
            <person name="Lipzen A."/>
            <person name="Riley R."/>
            <person name="Andreopoulos W."/>
            <person name="He G."/>
            <person name="Johnson J."/>
            <person name="Barry K.W."/>
            <person name="Grigoriev I.V."/>
            <person name="Nagy L."/>
            <person name="Hibbett D."/>
            <person name="Henrissat B."/>
            <person name="Matheny P.B."/>
            <person name="Labbe J."/>
            <person name="Martin F."/>
        </authorList>
    </citation>
    <scope>NUCLEOTIDE SEQUENCE</scope>
    <source>
        <strain evidence="1">EC-137</strain>
    </source>
</reference>
<organism evidence="1 2">
    <name type="scientific">Vararia minispora EC-137</name>
    <dbReference type="NCBI Taxonomy" id="1314806"/>
    <lineage>
        <taxon>Eukaryota</taxon>
        <taxon>Fungi</taxon>
        <taxon>Dikarya</taxon>
        <taxon>Basidiomycota</taxon>
        <taxon>Agaricomycotina</taxon>
        <taxon>Agaricomycetes</taxon>
        <taxon>Russulales</taxon>
        <taxon>Lachnocladiaceae</taxon>
        <taxon>Vararia</taxon>
    </lineage>
</organism>
<dbReference type="EMBL" id="MU273591">
    <property type="protein sequence ID" value="KAI0031148.1"/>
    <property type="molecule type" value="Genomic_DNA"/>
</dbReference>
<proteinExistence type="predicted"/>
<reference evidence="1" key="2">
    <citation type="journal article" date="2022" name="New Phytol.">
        <title>Evolutionary transition to the ectomycorrhizal habit in the genomes of a hyperdiverse lineage of mushroom-forming fungi.</title>
        <authorList>
            <person name="Looney B."/>
            <person name="Miyauchi S."/>
            <person name="Morin E."/>
            <person name="Drula E."/>
            <person name="Courty P.E."/>
            <person name="Kohler A."/>
            <person name="Kuo A."/>
            <person name="LaButti K."/>
            <person name="Pangilinan J."/>
            <person name="Lipzen A."/>
            <person name="Riley R."/>
            <person name="Andreopoulos W."/>
            <person name="He G."/>
            <person name="Johnson J."/>
            <person name="Nolan M."/>
            <person name="Tritt A."/>
            <person name="Barry K.W."/>
            <person name="Grigoriev I.V."/>
            <person name="Nagy L.G."/>
            <person name="Hibbett D."/>
            <person name="Henrissat B."/>
            <person name="Matheny P.B."/>
            <person name="Labbe J."/>
            <person name="Martin F.M."/>
        </authorList>
    </citation>
    <scope>NUCLEOTIDE SEQUENCE</scope>
    <source>
        <strain evidence="1">EC-137</strain>
    </source>
</reference>
<keyword evidence="2" id="KW-1185">Reference proteome</keyword>
<evidence type="ECO:0000313" key="2">
    <source>
        <dbReference type="Proteomes" id="UP000814128"/>
    </source>
</evidence>
<accession>A0ACB8QHH8</accession>